<dbReference type="SMART" id="SM01336">
    <property type="entry name" value="zf-PARP"/>
    <property type="match status" value="2"/>
</dbReference>
<evidence type="ECO:0000313" key="7">
    <source>
        <dbReference type="EMBL" id="VDK52421.1"/>
    </source>
</evidence>
<keyword evidence="3" id="KW-0863">Zinc-finger</keyword>
<keyword evidence="5" id="KW-0539">Nucleus</keyword>
<dbReference type="Gene3D" id="3.30.1740.10">
    <property type="entry name" value="Zinc finger, PARP-type"/>
    <property type="match status" value="2"/>
</dbReference>
<sequence length="183" mass="21137">MGQDTSEGRSLPFGVEYARSSRSTCKGCKHPIQQDTLRMSVREPSRFFDGLQDNWFHFACFWKRVASGKEKIREKIAEMANIEANINSFSAITVEYAKSSRGKCTKCKVKIEKKEIRFSNSNTWYHQACFFGEQKYEGKVTDINGFSNLSSEDQVTLEKALDEFRKIEETVVETQNDKKEKSR</sequence>
<accession>A0A3P6SDM0</accession>
<dbReference type="SUPFAM" id="SSF57716">
    <property type="entry name" value="Glucocorticoid receptor-like (DNA-binding domain)"/>
    <property type="match status" value="2"/>
</dbReference>
<proteinExistence type="predicted"/>
<organism evidence="7 8">
    <name type="scientific">Cylicostephanus goldi</name>
    <name type="common">Nematode worm</name>
    <dbReference type="NCBI Taxonomy" id="71465"/>
    <lineage>
        <taxon>Eukaryota</taxon>
        <taxon>Metazoa</taxon>
        <taxon>Ecdysozoa</taxon>
        <taxon>Nematoda</taxon>
        <taxon>Chromadorea</taxon>
        <taxon>Rhabditida</taxon>
        <taxon>Rhabditina</taxon>
        <taxon>Rhabditomorpha</taxon>
        <taxon>Strongyloidea</taxon>
        <taxon>Strongylidae</taxon>
        <taxon>Cylicostephanus</taxon>
    </lineage>
</organism>
<evidence type="ECO:0000256" key="4">
    <source>
        <dbReference type="ARBA" id="ARBA00022833"/>
    </source>
</evidence>
<dbReference type="GO" id="GO:0046403">
    <property type="term" value="F:polynucleotide 3'-phosphatase activity"/>
    <property type="evidence" value="ECO:0007669"/>
    <property type="project" value="TreeGrafter"/>
</dbReference>
<dbReference type="OrthoDB" id="429950at2759"/>
<evidence type="ECO:0000313" key="8">
    <source>
        <dbReference type="Proteomes" id="UP000271889"/>
    </source>
</evidence>
<evidence type="ECO:0000256" key="2">
    <source>
        <dbReference type="ARBA" id="ARBA00022723"/>
    </source>
</evidence>
<dbReference type="PANTHER" id="PTHR12083:SF9">
    <property type="entry name" value="BIFUNCTIONAL POLYNUCLEOTIDE PHOSPHATASE_KINASE"/>
    <property type="match status" value="1"/>
</dbReference>
<dbReference type="EMBL" id="UYRV01005254">
    <property type="protein sequence ID" value="VDK52421.1"/>
    <property type="molecule type" value="Genomic_DNA"/>
</dbReference>
<reference evidence="7 8" key="1">
    <citation type="submission" date="2018-11" db="EMBL/GenBank/DDBJ databases">
        <authorList>
            <consortium name="Pathogen Informatics"/>
        </authorList>
    </citation>
    <scope>NUCLEOTIDE SEQUENCE [LARGE SCALE GENOMIC DNA]</scope>
</reference>
<dbReference type="Pfam" id="PF00645">
    <property type="entry name" value="zf-PARP"/>
    <property type="match status" value="2"/>
</dbReference>
<evidence type="ECO:0000259" key="6">
    <source>
        <dbReference type="PROSITE" id="PS50064"/>
    </source>
</evidence>
<dbReference type="InterPro" id="IPR036957">
    <property type="entry name" value="Znf_PARP_sf"/>
</dbReference>
<dbReference type="GO" id="GO:0006281">
    <property type="term" value="P:DNA repair"/>
    <property type="evidence" value="ECO:0007669"/>
    <property type="project" value="TreeGrafter"/>
</dbReference>
<protein>
    <recommendedName>
        <fullName evidence="6">PARP-type domain-containing protein</fullName>
    </recommendedName>
</protein>
<dbReference type="AlphaFoldDB" id="A0A3P6SDM0"/>
<dbReference type="GO" id="GO:0005634">
    <property type="term" value="C:nucleus"/>
    <property type="evidence" value="ECO:0007669"/>
    <property type="project" value="UniProtKB-SubCell"/>
</dbReference>
<name>A0A3P6SDM0_CYLGO</name>
<gene>
    <name evidence="7" type="ORF">CGOC_LOCUS2368</name>
</gene>
<feature type="domain" description="PARP-type" evidence="6">
    <location>
        <begin position="13"/>
        <end position="165"/>
    </location>
</feature>
<evidence type="ECO:0000256" key="1">
    <source>
        <dbReference type="ARBA" id="ARBA00004123"/>
    </source>
</evidence>
<dbReference type="GO" id="GO:0046404">
    <property type="term" value="F:ATP-dependent polydeoxyribonucleotide 5'-hydroxyl-kinase activity"/>
    <property type="evidence" value="ECO:0007669"/>
    <property type="project" value="TreeGrafter"/>
</dbReference>
<comment type="subcellular location">
    <subcellularLocation>
        <location evidence="1">Nucleus</location>
    </subcellularLocation>
</comment>
<dbReference type="PROSITE" id="PS50064">
    <property type="entry name" value="ZF_PARP_2"/>
    <property type="match status" value="1"/>
</dbReference>
<dbReference type="GO" id="GO:0008270">
    <property type="term" value="F:zinc ion binding"/>
    <property type="evidence" value="ECO:0007669"/>
    <property type="project" value="UniProtKB-KW"/>
</dbReference>
<evidence type="ECO:0000256" key="5">
    <source>
        <dbReference type="ARBA" id="ARBA00023242"/>
    </source>
</evidence>
<dbReference type="GO" id="GO:0003690">
    <property type="term" value="F:double-stranded DNA binding"/>
    <property type="evidence" value="ECO:0007669"/>
    <property type="project" value="TreeGrafter"/>
</dbReference>
<keyword evidence="8" id="KW-1185">Reference proteome</keyword>
<keyword evidence="2" id="KW-0479">Metal-binding</keyword>
<evidence type="ECO:0000256" key="3">
    <source>
        <dbReference type="ARBA" id="ARBA00022771"/>
    </source>
</evidence>
<keyword evidence="4" id="KW-0862">Zinc</keyword>
<dbReference type="PANTHER" id="PTHR12083">
    <property type="entry name" value="BIFUNCTIONAL POLYNUCLEOTIDE PHOSPHATASE/KINASE"/>
    <property type="match status" value="1"/>
</dbReference>
<dbReference type="Proteomes" id="UP000271889">
    <property type="component" value="Unassembled WGS sequence"/>
</dbReference>
<dbReference type="InterPro" id="IPR001510">
    <property type="entry name" value="Znf_PARP"/>
</dbReference>